<dbReference type="OrthoDB" id="9776275at2"/>
<name>A0A7Y0RBH0_9GAMM</name>
<evidence type="ECO:0000313" key="1">
    <source>
        <dbReference type="EMBL" id="NMT63171.1"/>
    </source>
</evidence>
<dbReference type="Proteomes" id="UP000567186">
    <property type="component" value="Unassembled WGS sequence"/>
</dbReference>
<organism evidence="1 2">
    <name type="scientific">Marinobacter orientalis</name>
    <dbReference type="NCBI Taxonomy" id="1928859"/>
    <lineage>
        <taxon>Bacteria</taxon>
        <taxon>Pseudomonadati</taxon>
        <taxon>Pseudomonadota</taxon>
        <taxon>Gammaproteobacteria</taxon>
        <taxon>Pseudomonadales</taxon>
        <taxon>Marinobacteraceae</taxon>
        <taxon>Marinobacter</taxon>
    </lineage>
</organism>
<reference evidence="1 2" key="1">
    <citation type="submission" date="2020-04" db="EMBL/GenBank/DDBJ databases">
        <title>Marinobacter oceani sp. nov., isolated from marine solar saltern.</title>
        <authorList>
            <person name="Chen X.-Y."/>
        </authorList>
    </citation>
    <scope>NUCLEOTIDE SEQUENCE [LARGE SCALE GENOMIC DNA]</scope>
    <source>
        <strain evidence="1 2">W62</strain>
    </source>
</reference>
<dbReference type="Pfam" id="PF09982">
    <property type="entry name" value="LpxR"/>
    <property type="match status" value="1"/>
</dbReference>
<dbReference type="InterPro" id="IPR018707">
    <property type="entry name" value="LpxR"/>
</dbReference>
<sequence>MTAGKVPGCKLTLLLRQKRRSGCEHSPSLPATTILCNSTTIQTLALECTVRPKLSLLTEHLLRPTLRTLLGGLTFSAFAITAQADTFNIAWDNDLFTGTDRGYTNGLKLSYLTASADDQQKKSASLARGAKDAVGFLPGLNSQTQEHALAFSLRQLMVTPADITASEPQLDDLPYAGFLFASTTLWSWDANSITGYGVHLGVVGPESGAEESQKWAHELTGNETPNGWDHQLGTDVLGGVQAAHARKIMHSGSPDDLEQEVSLLGSAMLSSFKTNGRIGLVWRIGQYLPINFVPDYAGTASTIGMPGALNANGRGWSVFLGMGLEYVPYSYLDENSDPFRFDESLVQGQVGIGGTWQWNQLQLAMILRATTGEEETNKDNFSFGTLSLTWAL</sequence>
<accession>A0A7Y0RBH0</accession>
<proteinExistence type="predicted"/>
<dbReference type="Gene3D" id="2.40.128.140">
    <property type="entry name" value="Outer membrane protein"/>
    <property type="match status" value="1"/>
</dbReference>
<dbReference type="EMBL" id="JABCKY010000001">
    <property type="protein sequence ID" value="NMT63171.1"/>
    <property type="molecule type" value="Genomic_DNA"/>
</dbReference>
<comment type="caution">
    <text evidence="1">The sequence shown here is derived from an EMBL/GenBank/DDBJ whole genome shotgun (WGS) entry which is preliminary data.</text>
</comment>
<keyword evidence="2" id="KW-1185">Reference proteome</keyword>
<dbReference type="AlphaFoldDB" id="A0A7Y0RBH0"/>
<gene>
    <name evidence="1" type="ORF">HIU99_06105</name>
</gene>
<protein>
    <submittedName>
        <fullName evidence="1">Lipid A deacylase LpxR family protein</fullName>
    </submittedName>
</protein>
<dbReference type="InterPro" id="IPR037107">
    <property type="entry name" value="Put_OMP_sf"/>
</dbReference>
<evidence type="ECO:0000313" key="2">
    <source>
        <dbReference type="Proteomes" id="UP000567186"/>
    </source>
</evidence>